<proteinExistence type="predicted"/>
<dbReference type="InterPro" id="IPR013762">
    <property type="entry name" value="Integrase-like_cat_sf"/>
</dbReference>
<name>A0ABT7JNU6_9DEIO</name>
<evidence type="ECO:0000313" key="4">
    <source>
        <dbReference type="Proteomes" id="UP001302059"/>
    </source>
</evidence>
<comment type="caution">
    <text evidence="3">The sequence shown here is derived from an EMBL/GenBank/DDBJ whole genome shotgun (WGS) entry which is preliminary data.</text>
</comment>
<feature type="region of interest" description="Disordered" evidence="2">
    <location>
        <begin position="286"/>
        <end position="311"/>
    </location>
</feature>
<dbReference type="PANTHER" id="PTHR30349">
    <property type="entry name" value="PHAGE INTEGRASE-RELATED"/>
    <property type="match status" value="1"/>
</dbReference>
<evidence type="ECO:0000256" key="2">
    <source>
        <dbReference type="SAM" id="MobiDB-lite"/>
    </source>
</evidence>
<reference evidence="3 4" key="1">
    <citation type="submission" date="2023-05" db="EMBL/GenBank/DDBJ databases">
        <authorList>
            <person name="Gao F."/>
        </authorList>
    </citation>
    <scope>NUCLEOTIDE SEQUENCE [LARGE SCALE GENOMIC DNA]</scope>
    <source>
        <strain evidence="3 4">MIMF12</strain>
    </source>
</reference>
<dbReference type="EMBL" id="JASNGB010000182">
    <property type="protein sequence ID" value="MDL2345319.1"/>
    <property type="molecule type" value="Genomic_DNA"/>
</dbReference>
<evidence type="ECO:0000313" key="3">
    <source>
        <dbReference type="EMBL" id="MDL2345319.1"/>
    </source>
</evidence>
<dbReference type="InterPro" id="IPR011010">
    <property type="entry name" value="DNA_brk_join_enz"/>
</dbReference>
<dbReference type="Gene3D" id="1.10.443.10">
    <property type="entry name" value="Intergrase catalytic core"/>
    <property type="match status" value="1"/>
</dbReference>
<dbReference type="InterPro" id="IPR050090">
    <property type="entry name" value="Tyrosine_recombinase_XerCD"/>
</dbReference>
<dbReference type="Proteomes" id="UP001302059">
    <property type="component" value="Unassembled WGS sequence"/>
</dbReference>
<dbReference type="PANTHER" id="PTHR30349:SF81">
    <property type="entry name" value="TYROSINE RECOMBINASE XERC"/>
    <property type="match status" value="1"/>
</dbReference>
<dbReference type="SUPFAM" id="SSF56349">
    <property type="entry name" value="DNA breaking-rejoining enzymes"/>
    <property type="match status" value="1"/>
</dbReference>
<dbReference type="RefSeq" id="WP_285524813.1">
    <property type="nucleotide sequence ID" value="NZ_JASNGB010000182.1"/>
</dbReference>
<accession>A0ABT7JNU6</accession>
<sequence length="311" mass="34025">MPPSPSTLRRLLEHDDLDAALDLLATTLPGPPGGATRKNVLSGWRVLVRWLRTEDRRLLGVTDPAAFARAYADWLAAEYHEVAATVNNRLVQARRLYRVLAELGLAEANPFDGVQGRTNMAHERRPVYSAGEVARLLDHASAEERVLVLLGAHGGLSGPEVRHLTFEDVSGDRAHLRVGGASGRTVACTPELQAALDAWARLSGETPLYGAPRGLLFRHGEAPLTDHELRAKVFRLCQRAEVPYKAWHALRHAAGLKLLAEQATQREVTEALGLGGRTAVRPLIQLSSRPDLTARPERTRRAGKKPGKDSH</sequence>
<gene>
    <name evidence="3" type="ORF">QOL99_14345</name>
</gene>
<dbReference type="CDD" id="cd00397">
    <property type="entry name" value="DNA_BRE_C"/>
    <property type="match status" value="1"/>
</dbReference>
<protein>
    <submittedName>
        <fullName evidence="3">Site-specific integrase</fullName>
    </submittedName>
</protein>
<feature type="compositionally biased region" description="Basic and acidic residues" evidence="2">
    <location>
        <begin position="292"/>
        <end position="311"/>
    </location>
</feature>
<evidence type="ECO:0000256" key="1">
    <source>
        <dbReference type="ARBA" id="ARBA00023172"/>
    </source>
</evidence>
<keyword evidence="1" id="KW-0233">DNA recombination</keyword>
<keyword evidence="4" id="KW-1185">Reference proteome</keyword>
<organism evidence="3 4">
    <name type="scientific">Deinococcus rhizophilus</name>
    <dbReference type="NCBI Taxonomy" id="3049544"/>
    <lineage>
        <taxon>Bacteria</taxon>
        <taxon>Thermotogati</taxon>
        <taxon>Deinococcota</taxon>
        <taxon>Deinococci</taxon>
        <taxon>Deinococcales</taxon>
        <taxon>Deinococcaceae</taxon>
        <taxon>Deinococcus</taxon>
    </lineage>
</organism>